<dbReference type="EMBL" id="AGJK01000073">
    <property type="protein sequence ID" value="EHP92159.1"/>
    <property type="molecule type" value="Genomic_DNA"/>
</dbReference>
<accession>H1KJW6</accession>
<organism evidence="1 2">
    <name type="scientific">Methylorubrum extorquens DSM 13060</name>
    <dbReference type="NCBI Taxonomy" id="882800"/>
    <lineage>
        <taxon>Bacteria</taxon>
        <taxon>Pseudomonadati</taxon>
        <taxon>Pseudomonadota</taxon>
        <taxon>Alphaproteobacteria</taxon>
        <taxon>Hyphomicrobiales</taxon>
        <taxon>Methylobacteriaceae</taxon>
        <taxon>Methylorubrum</taxon>
    </lineage>
</organism>
<comment type="caution">
    <text evidence="1">The sequence shown here is derived from an EMBL/GenBank/DDBJ whole genome shotgun (WGS) entry which is preliminary data.</text>
</comment>
<reference evidence="1 2" key="1">
    <citation type="submission" date="2011-09" db="EMBL/GenBank/DDBJ databases">
        <title>The draft genome of Methylobacterium extorquens DSM 13060.</title>
        <authorList>
            <consortium name="US DOE Joint Genome Institute (JGI-PGF)"/>
            <person name="Lucas S."/>
            <person name="Han J."/>
            <person name="Lapidus A."/>
            <person name="Cheng J.-F."/>
            <person name="Goodwin L."/>
            <person name="Pitluck S."/>
            <person name="Peters L."/>
            <person name="Land M.L."/>
            <person name="Hauser L."/>
            <person name="Koskimaki J."/>
            <person name="Halonen O."/>
            <person name="Pirttila A."/>
            <person name="Frank C."/>
            <person name="Woyke T.J."/>
        </authorList>
    </citation>
    <scope>NUCLEOTIDE SEQUENCE [LARGE SCALE GENOMIC DNA]</scope>
    <source>
        <strain evidence="1 2">DSM 13060</strain>
    </source>
</reference>
<evidence type="ECO:0000313" key="1">
    <source>
        <dbReference type="EMBL" id="EHP92159.1"/>
    </source>
</evidence>
<dbReference type="AlphaFoldDB" id="H1KJW6"/>
<gene>
    <name evidence="1" type="ORF">MetexDRAFT_2928</name>
</gene>
<feature type="non-terminal residue" evidence="1">
    <location>
        <position position="37"/>
    </location>
</feature>
<sequence length="37" mass="3431">MFFFPPTAACAEAGQPAAKASAIAASAASAPAPSGPP</sequence>
<dbReference type="Proteomes" id="UP000004382">
    <property type="component" value="Unassembled WGS sequence"/>
</dbReference>
<proteinExistence type="predicted"/>
<evidence type="ECO:0000313" key="2">
    <source>
        <dbReference type="Proteomes" id="UP000004382"/>
    </source>
</evidence>
<name>H1KJW6_METEX</name>
<protein>
    <submittedName>
        <fullName evidence="1">Uncharacterized protein</fullName>
    </submittedName>
</protein>